<organism evidence="3 4">
    <name type="scientific">SAR86 cluster bacterium</name>
    <dbReference type="NCBI Taxonomy" id="2030880"/>
    <lineage>
        <taxon>Bacteria</taxon>
        <taxon>Pseudomonadati</taxon>
        <taxon>Pseudomonadota</taxon>
        <taxon>Gammaproteobacteria</taxon>
        <taxon>SAR86 cluster</taxon>
    </lineage>
</organism>
<dbReference type="PROSITE" id="PS00061">
    <property type="entry name" value="ADH_SHORT"/>
    <property type="match status" value="1"/>
</dbReference>
<dbReference type="GO" id="GO:0016491">
    <property type="term" value="F:oxidoreductase activity"/>
    <property type="evidence" value="ECO:0007669"/>
    <property type="project" value="UniProtKB-KW"/>
</dbReference>
<keyword evidence="4" id="KW-1185">Reference proteome</keyword>
<dbReference type="InterPro" id="IPR036291">
    <property type="entry name" value="NAD(P)-bd_dom_sf"/>
</dbReference>
<gene>
    <name evidence="3" type="ORF">M9B40_00330</name>
</gene>
<protein>
    <submittedName>
        <fullName evidence="3">SDR family oxidoreductase</fullName>
    </submittedName>
</protein>
<dbReference type="EMBL" id="CP097966">
    <property type="protein sequence ID" value="URQ63248.1"/>
    <property type="molecule type" value="Genomic_DNA"/>
</dbReference>
<dbReference type="PRINTS" id="PR00080">
    <property type="entry name" value="SDRFAMILY"/>
</dbReference>
<evidence type="ECO:0000313" key="3">
    <source>
        <dbReference type="EMBL" id="URQ63248.1"/>
    </source>
</evidence>
<sequence>MSDWIFITGGAQRIGKAIAEHFHHNNWNVIIHYRNSEKEAIELKQKLNSVRENSFEIIKADLDDSASVEVLCKKVLEISPNLKAIINNASTFYPKEISEIEEEDWSALLSSNLKAPMFICKFLGERLKKNTGSIVNITDIYAESGLARYATYTAAKAGLLNMTKSLASELAPEVLVNSVAPGVILWDVGNEPDEEKKEEILKKVPLRRMGSVEDIVMMVDYLVTKNSYMTGRNINVDGGKSLG</sequence>
<keyword evidence="2" id="KW-0560">Oxidoreductase</keyword>
<dbReference type="PANTHER" id="PTHR43639:SF1">
    <property type="entry name" value="SHORT-CHAIN DEHYDROGENASE_REDUCTASE FAMILY PROTEIN"/>
    <property type="match status" value="1"/>
</dbReference>
<dbReference type="PRINTS" id="PR00081">
    <property type="entry name" value="GDHRDH"/>
</dbReference>
<dbReference type="Proteomes" id="UP001056381">
    <property type="component" value="Chromosome"/>
</dbReference>
<name>A0A9Q8TYD5_9GAMM</name>
<dbReference type="PANTHER" id="PTHR43639">
    <property type="entry name" value="OXIDOREDUCTASE, SHORT-CHAIN DEHYDROGENASE/REDUCTASE FAMILY (AFU_ORTHOLOGUE AFUA_5G02870)"/>
    <property type="match status" value="1"/>
</dbReference>
<dbReference type="Gene3D" id="3.40.50.720">
    <property type="entry name" value="NAD(P)-binding Rossmann-like Domain"/>
    <property type="match status" value="1"/>
</dbReference>
<accession>A0A9Q8TYD5</accession>
<dbReference type="SUPFAM" id="SSF51735">
    <property type="entry name" value="NAD(P)-binding Rossmann-fold domains"/>
    <property type="match status" value="1"/>
</dbReference>
<dbReference type="AlphaFoldDB" id="A0A9Q8TYD5"/>
<comment type="similarity">
    <text evidence="1">Belongs to the short-chain dehydrogenases/reductases (SDR) family.</text>
</comment>
<dbReference type="Pfam" id="PF13561">
    <property type="entry name" value="adh_short_C2"/>
    <property type="match status" value="1"/>
</dbReference>
<reference evidence="3" key="1">
    <citation type="submission" date="2022-05" db="EMBL/GenBank/DDBJ databases">
        <title>Single-amplified genomics reveal most streamlined microbe among free-living bacteria.</title>
        <authorList>
            <person name="Roda-Garcia J."/>
            <person name="Haro-Moreno J.M."/>
            <person name="Rodriguez-Valera F."/>
            <person name="Almagro-Moreno S."/>
            <person name="Lopez-Perez M."/>
        </authorList>
    </citation>
    <scope>NUCLEOTIDE SEQUENCE</scope>
    <source>
        <strain evidence="3">TMED112-D2-2</strain>
    </source>
</reference>
<evidence type="ECO:0000313" key="4">
    <source>
        <dbReference type="Proteomes" id="UP001056381"/>
    </source>
</evidence>
<proteinExistence type="inferred from homology"/>
<dbReference type="InterPro" id="IPR002347">
    <property type="entry name" value="SDR_fam"/>
</dbReference>
<evidence type="ECO:0000256" key="1">
    <source>
        <dbReference type="ARBA" id="ARBA00006484"/>
    </source>
</evidence>
<dbReference type="InterPro" id="IPR020904">
    <property type="entry name" value="Sc_DH/Rdtase_CS"/>
</dbReference>
<evidence type="ECO:0000256" key="2">
    <source>
        <dbReference type="ARBA" id="ARBA00023002"/>
    </source>
</evidence>